<name>I3XQC7_DESAM</name>
<feature type="transmembrane region" description="Helical" evidence="1">
    <location>
        <begin position="14"/>
        <end position="39"/>
    </location>
</feature>
<dbReference type="OrthoDB" id="382101at2157"/>
<keyword evidence="1" id="KW-0472">Membrane</keyword>
<accession>I3XQC7</accession>
<keyword evidence="1" id="KW-1133">Transmembrane helix</keyword>
<dbReference type="eggNOG" id="arCOG08836">
    <property type="taxonomic scope" value="Archaea"/>
</dbReference>
<dbReference type="HOGENOM" id="CLU_1109480_0_0_2"/>
<keyword evidence="3" id="KW-1185">Reference proteome</keyword>
<keyword evidence="1" id="KW-0812">Transmembrane</keyword>
<organism evidence="2 3">
    <name type="scientific">Desulfurococcus amylolyticus DSM 16532</name>
    <dbReference type="NCBI Taxonomy" id="768672"/>
    <lineage>
        <taxon>Archaea</taxon>
        <taxon>Thermoproteota</taxon>
        <taxon>Thermoprotei</taxon>
        <taxon>Desulfurococcales</taxon>
        <taxon>Desulfurococcaceae</taxon>
        <taxon>Desulfurococcus</taxon>
    </lineage>
</organism>
<evidence type="ECO:0000313" key="2">
    <source>
        <dbReference type="EMBL" id="AFL66151.1"/>
    </source>
</evidence>
<gene>
    <name evidence="2" type="ORF">Desfe_0240</name>
</gene>
<sequence>MYDMVRSSRAVSEVLAGVILFTVVTLISLAVFFYAIIYVDYAKALTEYGYAVSMFNNIAEAIITRSTNNTAMDFTYPHEVVSLGYSYRDVNLSIILRDAGNNSLIWSLNTTRCYVLRAGVPRPVVTSSTPVKLKGDNTTVVNDINSVPLIYEYYSNGWSMLVLDLCRIYYSIKSLNNTKILEIWLFNLTGVNSEDTPPMVTGQGHIVVLPRVRDIVFSNVNATITPLDQTVTSVFPAVFTTVVIRFVNIGVLIG</sequence>
<proteinExistence type="predicted"/>
<dbReference type="EMBL" id="CP003321">
    <property type="protein sequence ID" value="AFL66151.1"/>
    <property type="molecule type" value="Genomic_DNA"/>
</dbReference>
<dbReference type="Proteomes" id="UP000006175">
    <property type="component" value="Chromosome"/>
</dbReference>
<protein>
    <submittedName>
        <fullName evidence="2">Uncharacterized protein</fullName>
    </submittedName>
</protein>
<reference evidence="2 3" key="1">
    <citation type="journal article" date="2012" name="J. Bacteriol.">
        <title>Complete Genome Sequence of Desulfurococcus fermentans, a Hyperthermophilic Cellulolytic Crenarchaeon Isolated from a Freshwater Hot Spring in Kamchatka, Russia.</title>
        <authorList>
            <person name="Susanti D."/>
            <person name="Johnson E.F."/>
            <person name="Rodriguez J.R."/>
            <person name="Anderson I."/>
            <person name="Perevalova A.A."/>
            <person name="Kyrpides N."/>
            <person name="Lucas S."/>
            <person name="Han J."/>
            <person name="Lapidus A."/>
            <person name="Cheng J.F."/>
            <person name="Goodwin L."/>
            <person name="Pitluck S."/>
            <person name="Mavrommatis K."/>
            <person name="Peters L."/>
            <person name="Land M.L."/>
            <person name="Hauser L."/>
            <person name="Gopalan V."/>
            <person name="Chan P.P."/>
            <person name="Lowe T.M."/>
            <person name="Atomi H."/>
            <person name="Bonch-Osmolovskaya E.A."/>
            <person name="Woyke T."/>
            <person name="Mukhopadhyay B."/>
        </authorList>
    </citation>
    <scope>NUCLEOTIDE SEQUENCE [LARGE SCALE GENOMIC DNA]</scope>
    <source>
        <strain evidence="2 3">DSM 16532</strain>
    </source>
</reference>
<evidence type="ECO:0000256" key="1">
    <source>
        <dbReference type="SAM" id="Phobius"/>
    </source>
</evidence>
<dbReference type="KEGG" id="dfd:Desfe_0240"/>
<evidence type="ECO:0000313" key="3">
    <source>
        <dbReference type="Proteomes" id="UP000006175"/>
    </source>
</evidence>
<dbReference type="AlphaFoldDB" id="I3XQC7"/>